<dbReference type="EnsemblPlants" id="MELO3C029228.2.1">
    <property type="protein sequence ID" value="MELO3C029228.2.1"/>
    <property type="gene ID" value="MELO3C029228.2"/>
</dbReference>
<protein>
    <submittedName>
        <fullName evidence="1">Uncharacterized protein</fullName>
    </submittedName>
</protein>
<dbReference type="Gramene" id="MELO3C029228.2.1">
    <property type="protein sequence ID" value="MELO3C029228.2.1"/>
    <property type="gene ID" value="MELO3C029228.2"/>
</dbReference>
<evidence type="ECO:0000313" key="1">
    <source>
        <dbReference type="EnsemblPlants" id="MELO3C029228.2.1"/>
    </source>
</evidence>
<organism evidence="1">
    <name type="scientific">Cucumis melo</name>
    <name type="common">Muskmelon</name>
    <dbReference type="NCBI Taxonomy" id="3656"/>
    <lineage>
        <taxon>Eukaryota</taxon>
        <taxon>Viridiplantae</taxon>
        <taxon>Streptophyta</taxon>
        <taxon>Embryophyta</taxon>
        <taxon>Tracheophyta</taxon>
        <taxon>Spermatophyta</taxon>
        <taxon>Magnoliopsida</taxon>
        <taxon>eudicotyledons</taxon>
        <taxon>Gunneridae</taxon>
        <taxon>Pentapetalae</taxon>
        <taxon>rosids</taxon>
        <taxon>fabids</taxon>
        <taxon>Cucurbitales</taxon>
        <taxon>Cucurbitaceae</taxon>
        <taxon>Benincaseae</taxon>
        <taxon>Cucumis</taxon>
    </lineage>
</organism>
<accession>A0A9I9E628</accession>
<name>A0A9I9E628_CUCME</name>
<reference evidence="1" key="1">
    <citation type="submission" date="2023-03" db="UniProtKB">
        <authorList>
            <consortium name="EnsemblPlants"/>
        </authorList>
    </citation>
    <scope>IDENTIFICATION</scope>
</reference>
<dbReference type="AlphaFoldDB" id="A0A9I9E628"/>
<proteinExistence type="predicted"/>
<sequence>MTFSIPLVGTIVSCFPFQILEDKQIFTFLPHIVRVSKLGNERSINGLKCKLEYSSKRVMKGRRWAQVRKEMR</sequence>